<protein>
    <submittedName>
        <fullName evidence="1">Uncharacterized protein</fullName>
    </submittedName>
</protein>
<reference evidence="1 2" key="1">
    <citation type="submission" date="2020-08" db="EMBL/GenBank/DDBJ databases">
        <title>Sequencing the genomes of 1000 actinobacteria strains.</title>
        <authorList>
            <person name="Klenk H.-P."/>
        </authorList>
    </citation>
    <scope>NUCLEOTIDE SEQUENCE [LARGE SCALE GENOMIC DNA]</scope>
    <source>
        <strain evidence="1 2">DSM 45859</strain>
    </source>
</reference>
<comment type="caution">
    <text evidence="1">The sequence shown here is derived from an EMBL/GenBank/DDBJ whole genome shotgun (WGS) entry which is preliminary data.</text>
</comment>
<dbReference type="RefSeq" id="WP_184784288.1">
    <property type="nucleotide sequence ID" value="NZ_JACHMG010000001.1"/>
</dbReference>
<proteinExistence type="predicted"/>
<keyword evidence="2" id="KW-1185">Reference proteome</keyword>
<name>A0A840J8Y9_9PSEU</name>
<accession>A0A840J8Y9</accession>
<dbReference type="AlphaFoldDB" id="A0A840J8Y9"/>
<dbReference type="EMBL" id="JACHMG010000001">
    <property type="protein sequence ID" value="MBB4689827.1"/>
    <property type="molecule type" value="Genomic_DNA"/>
</dbReference>
<gene>
    <name evidence="1" type="ORF">BJY18_007312</name>
</gene>
<evidence type="ECO:0000313" key="1">
    <source>
        <dbReference type="EMBL" id="MBB4689827.1"/>
    </source>
</evidence>
<organism evidence="1 2">
    <name type="scientific">Amycolatopsis jiangsuensis</name>
    <dbReference type="NCBI Taxonomy" id="1181879"/>
    <lineage>
        <taxon>Bacteria</taxon>
        <taxon>Bacillati</taxon>
        <taxon>Actinomycetota</taxon>
        <taxon>Actinomycetes</taxon>
        <taxon>Pseudonocardiales</taxon>
        <taxon>Pseudonocardiaceae</taxon>
        <taxon>Amycolatopsis</taxon>
    </lineage>
</organism>
<dbReference type="Proteomes" id="UP000581769">
    <property type="component" value="Unassembled WGS sequence"/>
</dbReference>
<evidence type="ECO:0000313" key="2">
    <source>
        <dbReference type="Proteomes" id="UP000581769"/>
    </source>
</evidence>
<sequence>MLTLKITGDNGFDDEVTAKPRHVLLFERVSGIPFSQLEDGISMANLYQLGHLVMKMTHPDVTPMKLSEFEETFDVLPVGGEQEPDPGHAGA</sequence>